<reference evidence="2" key="1">
    <citation type="submission" date="2021-02" db="EMBL/GenBank/DDBJ databases">
        <authorList>
            <person name="Dougan E. K."/>
            <person name="Rhodes N."/>
            <person name="Thang M."/>
            <person name="Chan C."/>
        </authorList>
    </citation>
    <scope>NUCLEOTIDE SEQUENCE</scope>
</reference>
<evidence type="ECO:0000313" key="3">
    <source>
        <dbReference type="Proteomes" id="UP000626109"/>
    </source>
</evidence>
<dbReference type="AlphaFoldDB" id="A0A813JGN6"/>
<dbReference type="Proteomes" id="UP000626109">
    <property type="component" value="Unassembled WGS sequence"/>
</dbReference>
<organism evidence="2 3">
    <name type="scientific">Polarella glacialis</name>
    <name type="common">Dinoflagellate</name>
    <dbReference type="NCBI Taxonomy" id="89957"/>
    <lineage>
        <taxon>Eukaryota</taxon>
        <taxon>Sar</taxon>
        <taxon>Alveolata</taxon>
        <taxon>Dinophyceae</taxon>
        <taxon>Suessiales</taxon>
        <taxon>Suessiaceae</taxon>
        <taxon>Polarella</taxon>
    </lineage>
</organism>
<accession>A0A813JGN6</accession>
<comment type="caution">
    <text evidence="2">The sequence shown here is derived from an EMBL/GenBank/DDBJ whole genome shotgun (WGS) entry which is preliminary data.</text>
</comment>
<evidence type="ECO:0000256" key="1">
    <source>
        <dbReference type="SAM" id="MobiDB-lite"/>
    </source>
</evidence>
<gene>
    <name evidence="2" type="ORF">PGLA2088_LOCUS19037</name>
</gene>
<name>A0A813JGN6_POLGL</name>
<feature type="non-terminal residue" evidence="2">
    <location>
        <position position="1"/>
    </location>
</feature>
<evidence type="ECO:0000313" key="2">
    <source>
        <dbReference type="EMBL" id="CAE8674649.1"/>
    </source>
</evidence>
<feature type="region of interest" description="Disordered" evidence="1">
    <location>
        <begin position="1"/>
        <end position="35"/>
    </location>
</feature>
<feature type="compositionally biased region" description="Low complexity" evidence="1">
    <location>
        <begin position="102"/>
        <end position="116"/>
    </location>
</feature>
<proteinExistence type="predicted"/>
<sequence length="143" mass="14617">SSYFAGSSSSRLPTTSLSIFKADGRPPPSMSAMPQGSAVFRADSTSASPRLAVRTQPLGPVASLLTAPVLLVQATSPLPGPMRVAGSAPLPRAAPDRGPSLQSSPTASAPSRSAQRCYSTGSLQVPPHIQTAAQPQVARYYSG</sequence>
<feature type="non-terminal residue" evidence="2">
    <location>
        <position position="143"/>
    </location>
</feature>
<feature type="compositionally biased region" description="Low complexity" evidence="1">
    <location>
        <begin position="7"/>
        <end position="18"/>
    </location>
</feature>
<protein>
    <submittedName>
        <fullName evidence="2">Uncharacterized protein</fullName>
    </submittedName>
</protein>
<dbReference type="EMBL" id="CAJNNW010024875">
    <property type="protein sequence ID" value="CAE8674649.1"/>
    <property type="molecule type" value="Genomic_DNA"/>
</dbReference>
<feature type="region of interest" description="Disordered" evidence="1">
    <location>
        <begin position="77"/>
        <end position="143"/>
    </location>
</feature>